<dbReference type="GO" id="GO:0003824">
    <property type="term" value="F:catalytic activity"/>
    <property type="evidence" value="ECO:0007669"/>
    <property type="project" value="UniProtKB-ARBA"/>
</dbReference>
<dbReference type="InterPro" id="IPR029045">
    <property type="entry name" value="ClpP/crotonase-like_dom_sf"/>
</dbReference>
<dbReference type="PANTHER" id="PTHR43459:SF1">
    <property type="entry name" value="EG:BACN32G11.4 PROTEIN"/>
    <property type="match status" value="1"/>
</dbReference>
<evidence type="ECO:0000256" key="1">
    <source>
        <dbReference type="ARBA" id="ARBA00005254"/>
    </source>
</evidence>
<comment type="similarity">
    <text evidence="1">Belongs to the enoyl-CoA hydratase/isomerase family.</text>
</comment>
<proteinExistence type="inferred from homology"/>
<dbReference type="CDD" id="cd06558">
    <property type="entry name" value="crotonase-like"/>
    <property type="match status" value="1"/>
</dbReference>
<sequence length="307" mass="33114">MARRTHLLDGNAPTYLIISRTFDRAARRVRASLINGPEETDLSEQHLTLETRGGIATLALNRPEALNALSPAMTDALIDATQECERNPEIRCVVLRGAGRAFMAGGDVKGLHASLSADAEAHVRRMEMRVIRAHQLISQLRRMPKPVIAAVHGAVAGFGVGLSMAADVVVAREDAFFLVAYRHIGLTADAGVTHFLPRIVGERKALEMSLFGERCPAEEALRLGMVNWVVPTAGFDAFVRDKAAALAAGPSVALGHVKALIRGSLDRSWDEQSHREAEGIAAASRSHDHLEGVTAFVEKRAAVFVGR</sequence>
<comment type="caution">
    <text evidence="2">The sequence shown here is derived from an EMBL/GenBank/DDBJ whole genome shotgun (WGS) entry which is preliminary data.</text>
</comment>
<dbReference type="AlphaFoldDB" id="A0A7X6DKX5"/>
<organism evidence="2 3">
    <name type="scientific">Ramlibacter lithotrophicus</name>
    <dbReference type="NCBI Taxonomy" id="2606681"/>
    <lineage>
        <taxon>Bacteria</taxon>
        <taxon>Pseudomonadati</taxon>
        <taxon>Pseudomonadota</taxon>
        <taxon>Betaproteobacteria</taxon>
        <taxon>Burkholderiales</taxon>
        <taxon>Comamonadaceae</taxon>
        <taxon>Ramlibacter</taxon>
    </lineage>
</organism>
<accession>A0A7X6DKX5</accession>
<keyword evidence="3" id="KW-1185">Reference proteome</keyword>
<dbReference type="Proteomes" id="UP000521868">
    <property type="component" value="Unassembled WGS sequence"/>
</dbReference>
<dbReference type="Gene3D" id="1.10.12.10">
    <property type="entry name" value="Lyase 2-enoyl-coa Hydratase, Chain A, domain 2"/>
    <property type="match status" value="1"/>
</dbReference>
<dbReference type="Pfam" id="PF00378">
    <property type="entry name" value="ECH_1"/>
    <property type="match status" value="1"/>
</dbReference>
<dbReference type="InterPro" id="IPR014748">
    <property type="entry name" value="Enoyl-CoA_hydra_C"/>
</dbReference>
<name>A0A7X6DKX5_9BURK</name>
<dbReference type="Gene3D" id="3.90.226.10">
    <property type="entry name" value="2-enoyl-CoA Hydratase, Chain A, domain 1"/>
    <property type="match status" value="1"/>
</dbReference>
<evidence type="ECO:0008006" key="4">
    <source>
        <dbReference type="Google" id="ProtNLM"/>
    </source>
</evidence>
<reference evidence="2 3" key="1">
    <citation type="journal article" date="2020" name="Nature">
        <title>Bacterial chemolithoautotrophy via manganese oxidation.</title>
        <authorList>
            <person name="Yu H."/>
            <person name="Leadbetter J.R."/>
        </authorList>
    </citation>
    <scope>NUCLEOTIDE SEQUENCE [LARGE SCALE GENOMIC DNA]</scope>
    <source>
        <strain evidence="2 3">RBP-1</strain>
    </source>
</reference>
<dbReference type="InterPro" id="IPR001753">
    <property type="entry name" value="Enoyl-CoA_hydra/iso"/>
</dbReference>
<gene>
    <name evidence="2" type="ORF">RAMLITH_23985</name>
</gene>
<evidence type="ECO:0000313" key="2">
    <source>
        <dbReference type="EMBL" id="NKE68883.1"/>
    </source>
</evidence>
<dbReference type="PANTHER" id="PTHR43459">
    <property type="entry name" value="ENOYL-COA HYDRATASE"/>
    <property type="match status" value="1"/>
</dbReference>
<evidence type="ECO:0000313" key="3">
    <source>
        <dbReference type="Proteomes" id="UP000521868"/>
    </source>
</evidence>
<protein>
    <recommendedName>
        <fullName evidence="4">Enoyl-CoA hydratase</fullName>
    </recommendedName>
</protein>
<dbReference type="SUPFAM" id="SSF52096">
    <property type="entry name" value="ClpP/crotonase"/>
    <property type="match status" value="1"/>
</dbReference>
<dbReference type="EMBL" id="VTOX01000013">
    <property type="protein sequence ID" value="NKE68883.1"/>
    <property type="molecule type" value="Genomic_DNA"/>
</dbReference>